<feature type="transmembrane region" description="Helical" evidence="12">
    <location>
        <begin position="261"/>
        <end position="282"/>
    </location>
</feature>
<dbReference type="InterPro" id="IPR023754">
    <property type="entry name" value="HemeA_Synthase_type2"/>
</dbReference>
<feature type="transmembrane region" description="Helical" evidence="12">
    <location>
        <begin position="193"/>
        <end position="211"/>
    </location>
</feature>
<comment type="cofactor">
    <cofactor evidence="1">
        <name>heme b</name>
        <dbReference type="ChEBI" id="CHEBI:60344"/>
    </cofactor>
</comment>
<evidence type="ECO:0000256" key="6">
    <source>
        <dbReference type="ARBA" id="ARBA00023002"/>
    </source>
</evidence>
<evidence type="ECO:0000256" key="1">
    <source>
        <dbReference type="ARBA" id="ARBA00001970"/>
    </source>
</evidence>
<feature type="transmembrane region" description="Helical" evidence="12">
    <location>
        <begin position="111"/>
        <end position="131"/>
    </location>
</feature>
<evidence type="ECO:0008006" key="15">
    <source>
        <dbReference type="Google" id="ProtNLM"/>
    </source>
</evidence>
<evidence type="ECO:0000313" key="13">
    <source>
        <dbReference type="EMBL" id="TXT12965.1"/>
    </source>
</evidence>
<dbReference type="OrthoDB" id="1726137at2759"/>
<evidence type="ECO:0000256" key="4">
    <source>
        <dbReference type="ARBA" id="ARBA00022723"/>
    </source>
</evidence>
<proteinExistence type="inferred from homology"/>
<dbReference type="GO" id="GO:0005743">
    <property type="term" value="C:mitochondrial inner membrane"/>
    <property type="evidence" value="ECO:0007669"/>
    <property type="project" value="TreeGrafter"/>
</dbReference>
<accession>A0A7D8V0Z5</accession>
<keyword evidence="8" id="KW-0350">Heme biosynthesis</keyword>
<dbReference type="PANTHER" id="PTHR23289">
    <property type="entry name" value="CYTOCHROME C OXIDASE ASSEMBLY PROTEIN COX15"/>
    <property type="match status" value="1"/>
</dbReference>
<feature type="transmembrane region" description="Helical" evidence="12">
    <location>
        <begin position="462"/>
        <end position="482"/>
    </location>
</feature>
<organism evidence="13 14">
    <name type="scientific">Vanrija humicola</name>
    <name type="common">Yeast</name>
    <name type="synonym">Cryptococcus humicola</name>
    <dbReference type="NCBI Taxonomy" id="5417"/>
    <lineage>
        <taxon>Eukaryota</taxon>
        <taxon>Fungi</taxon>
        <taxon>Dikarya</taxon>
        <taxon>Basidiomycota</taxon>
        <taxon>Agaricomycotina</taxon>
        <taxon>Tremellomycetes</taxon>
        <taxon>Trichosporonales</taxon>
        <taxon>Trichosporonaceae</taxon>
        <taxon>Vanrija</taxon>
    </lineage>
</organism>
<dbReference type="PANTHER" id="PTHR23289:SF2">
    <property type="entry name" value="CYTOCHROME C OXIDASE ASSEMBLY PROTEIN COX15 HOMOLOG"/>
    <property type="match status" value="1"/>
</dbReference>
<keyword evidence="4" id="KW-0479">Metal-binding</keyword>
<dbReference type="Pfam" id="PF02628">
    <property type="entry name" value="COX15-CtaA"/>
    <property type="match status" value="1"/>
</dbReference>
<dbReference type="GO" id="GO:0006784">
    <property type="term" value="P:heme A biosynthetic process"/>
    <property type="evidence" value="ECO:0007669"/>
    <property type="project" value="InterPro"/>
</dbReference>
<evidence type="ECO:0000256" key="5">
    <source>
        <dbReference type="ARBA" id="ARBA00022989"/>
    </source>
</evidence>
<evidence type="ECO:0000256" key="10">
    <source>
        <dbReference type="ARBA" id="ARBA00044501"/>
    </source>
</evidence>
<comment type="pathway">
    <text evidence="10">Porphyrin-containing compound metabolism; heme A biosynthesis; heme A from heme O: step 1/1.</text>
</comment>
<keyword evidence="7" id="KW-0408">Iron</keyword>
<feature type="transmembrane region" description="Helical" evidence="12">
    <location>
        <begin position="435"/>
        <end position="456"/>
    </location>
</feature>
<feature type="transmembrane region" description="Helical" evidence="12">
    <location>
        <begin position="223"/>
        <end position="241"/>
    </location>
</feature>
<dbReference type="GO" id="GO:0120547">
    <property type="term" value="F:heme A synthase activity"/>
    <property type="evidence" value="ECO:0007669"/>
    <property type="project" value="UniProtKB-EC"/>
</dbReference>
<evidence type="ECO:0000256" key="12">
    <source>
        <dbReference type="SAM" id="Phobius"/>
    </source>
</evidence>
<evidence type="ECO:0000256" key="8">
    <source>
        <dbReference type="ARBA" id="ARBA00023133"/>
    </source>
</evidence>
<keyword evidence="14" id="KW-1185">Reference proteome</keyword>
<keyword evidence="6" id="KW-0560">Oxidoreductase</keyword>
<keyword evidence="5 12" id="KW-1133">Transmembrane helix</keyword>
<protein>
    <recommendedName>
        <fullName evidence="15">Cytochrome c oxidase assembly protein COX15</fullName>
    </recommendedName>
</protein>
<dbReference type="Proteomes" id="UP000473826">
    <property type="component" value="Unassembled WGS sequence"/>
</dbReference>
<feature type="transmembrane region" description="Helical" evidence="12">
    <location>
        <begin position="396"/>
        <end position="414"/>
    </location>
</feature>
<comment type="caution">
    <text evidence="13">The sequence shown here is derived from an EMBL/GenBank/DDBJ whole genome shotgun (WGS) entry which is preliminary data.</text>
</comment>
<keyword evidence="9 12" id="KW-0472">Membrane</keyword>
<evidence type="ECO:0000256" key="9">
    <source>
        <dbReference type="ARBA" id="ARBA00023136"/>
    </source>
</evidence>
<dbReference type="AlphaFoldDB" id="A0A7D8V0Z5"/>
<evidence type="ECO:0000256" key="7">
    <source>
        <dbReference type="ARBA" id="ARBA00023004"/>
    </source>
</evidence>
<dbReference type="InterPro" id="IPR003780">
    <property type="entry name" value="COX15/CtaA_fam"/>
</dbReference>
<reference evidence="13 14" key="1">
    <citation type="journal article" date="2019" name="PLoS Genet.">
        <title>Convergent evolution of linked mating-type loci in basidiomycete fungi.</title>
        <authorList>
            <person name="Sun S."/>
            <person name="Coelho M.A."/>
            <person name="Heitman J."/>
            <person name="Nowrousian M."/>
        </authorList>
    </citation>
    <scope>NUCLEOTIDE SEQUENCE [LARGE SCALE GENOMIC DNA]</scope>
    <source>
        <strain evidence="13 14">CBS 4282</strain>
    </source>
</reference>
<gene>
    <name evidence="13" type="ORF">VHUM_01366</name>
</gene>
<dbReference type="GO" id="GO:0016653">
    <property type="term" value="F:oxidoreductase activity, acting on NAD(P)H, heme protein as acceptor"/>
    <property type="evidence" value="ECO:0007669"/>
    <property type="project" value="TreeGrafter"/>
</dbReference>
<sequence>MSVLQPFALRGLGAASRGLRASPCAPSLLRGLRTSAPALNRPVLRASPQRSAAPPAAGSFFAQSYLPFSASARASFFTPRAYATESAAPAAQDTAQSVDDVRVIPKSLPTWLLGCSALVFGIIVIGGLTRLTESGLSIVEWNPITGMRPPIGDAEWDAEWEKYKLSPEGIMINANITREEFKFIFFMEWAHRLAGRALGVAFVVPAVYYATRYKLPRGLPTTLFALAAGIGLQGVIGWYMVKSGLEQEIIDNNAVPRVSQYRLAAHLSAALALYVGMVHTALSLRRDQKLTAEARSGPAGLAAVEKLATALNSPAVKKYRAFIGLIGAMVFLTAVSGAFVAGLDAGLVYNEFPTMGGKLVPDTDELFDKRYAKAEDKSDNWWRNMLENPVTAQFDHRVLAVTTFTFLVAQHLIARRPVLRLGPNALPRSSQRWSAWTAAAALGQVTLGITTLLYLVPIPLAAAHQAGSVVLLTCLMGLAASMRRPGRALNSMRQALKQQPHQVPKSTPPKA</sequence>
<name>A0A7D8V0Z5_VANHU</name>
<keyword evidence="3 12" id="KW-0812">Transmembrane</keyword>
<dbReference type="HAMAP" id="MF_01665">
    <property type="entry name" value="HemeA_synth_type2"/>
    <property type="match status" value="1"/>
</dbReference>
<evidence type="ECO:0000256" key="2">
    <source>
        <dbReference type="ARBA" id="ARBA00004141"/>
    </source>
</evidence>
<feature type="transmembrane region" description="Helical" evidence="12">
    <location>
        <begin position="321"/>
        <end position="343"/>
    </location>
</feature>
<dbReference type="EMBL" id="QKWK01000003">
    <property type="protein sequence ID" value="TXT12965.1"/>
    <property type="molecule type" value="Genomic_DNA"/>
</dbReference>
<dbReference type="GO" id="GO:0046872">
    <property type="term" value="F:metal ion binding"/>
    <property type="evidence" value="ECO:0007669"/>
    <property type="project" value="UniProtKB-KW"/>
</dbReference>
<evidence type="ECO:0000256" key="11">
    <source>
        <dbReference type="ARBA" id="ARBA00048044"/>
    </source>
</evidence>
<evidence type="ECO:0000256" key="3">
    <source>
        <dbReference type="ARBA" id="ARBA00022692"/>
    </source>
</evidence>
<evidence type="ECO:0000313" key="14">
    <source>
        <dbReference type="Proteomes" id="UP000473826"/>
    </source>
</evidence>
<comment type="catalytic activity">
    <reaction evidence="11">
        <text>Fe(II)-heme o + 2 A + H2O = Fe(II)-heme a + 2 AH2</text>
        <dbReference type="Rhea" id="RHEA:63388"/>
        <dbReference type="ChEBI" id="CHEBI:13193"/>
        <dbReference type="ChEBI" id="CHEBI:15377"/>
        <dbReference type="ChEBI" id="CHEBI:17499"/>
        <dbReference type="ChEBI" id="CHEBI:60530"/>
        <dbReference type="ChEBI" id="CHEBI:61715"/>
        <dbReference type="EC" id="1.17.99.9"/>
    </reaction>
    <physiologicalReaction direction="left-to-right" evidence="11">
        <dbReference type="Rhea" id="RHEA:63389"/>
    </physiologicalReaction>
</comment>
<comment type="subcellular location">
    <subcellularLocation>
        <location evidence="2">Membrane</location>
        <topology evidence="2">Multi-pass membrane protein</topology>
    </subcellularLocation>
</comment>